<dbReference type="InterPro" id="IPR006099">
    <property type="entry name" value="MeMalonylCoA_mutase_a/b_cat"/>
</dbReference>
<dbReference type="PANTHER" id="PTHR48101">
    <property type="entry name" value="METHYLMALONYL-COA MUTASE, MITOCHONDRIAL-RELATED"/>
    <property type="match status" value="1"/>
</dbReference>
<protein>
    <submittedName>
        <fullName evidence="3">Methylmalonyl-CoA mutase</fullName>
    </submittedName>
</protein>
<comment type="caution">
    <text evidence="3">The sequence shown here is derived from an EMBL/GenBank/DDBJ whole genome shotgun (WGS) entry which is preliminary data.</text>
</comment>
<dbReference type="AlphaFoldDB" id="A0A367GPN0"/>
<dbReference type="RefSeq" id="WP_114005360.1">
    <property type="nucleotide sequence ID" value="NZ_QGDC01000005.1"/>
</dbReference>
<dbReference type="EMBL" id="QGDC01000005">
    <property type="protein sequence ID" value="RCH55035.1"/>
    <property type="molecule type" value="Genomic_DNA"/>
</dbReference>
<dbReference type="GO" id="GO:0004494">
    <property type="term" value="F:methylmalonyl-CoA mutase activity"/>
    <property type="evidence" value="ECO:0007669"/>
    <property type="project" value="InterPro"/>
</dbReference>
<dbReference type="OrthoDB" id="9762378at2"/>
<keyword evidence="4" id="KW-1185">Reference proteome</keyword>
<accession>A0A367GPN0</accession>
<dbReference type="SUPFAM" id="SSF51703">
    <property type="entry name" value="Cobalamin (vitamin B12)-dependent enzymes"/>
    <property type="match status" value="1"/>
</dbReference>
<feature type="domain" description="Methylmalonyl-CoA mutase alpha/beta chain catalytic" evidence="2">
    <location>
        <begin position="8"/>
        <end position="514"/>
    </location>
</feature>
<dbReference type="GO" id="GO:0031419">
    <property type="term" value="F:cobalamin binding"/>
    <property type="evidence" value="ECO:0007669"/>
    <property type="project" value="InterPro"/>
</dbReference>
<reference evidence="3 4" key="1">
    <citation type="submission" date="2018-05" db="EMBL/GenBank/DDBJ databases">
        <title>Mucilaginibacter hurinus sp. nov., isolated from briquette warehouse soil.</title>
        <authorList>
            <person name="Choi L."/>
        </authorList>
    </citation>
    <scope>NUCLEOTIDE SEQUENCE [LARGE SCALE GENOMIC DNA]</scope>
    <source>
        <strain evidence="3 4">ZR32</strain>
    </source>
</reference>
<evidence type="ECO:0000259" key="2">
    <source>
        <dbReference type="Pfam" id="PF01642"/>
    </source>
</evidence>
<gene>
    <name evidence="3" type="ORF">DJ568_11225</name>
</gene>
<evidence type="ECO:0000313" key="4">
    <source>
        <dbReference type="Proteomes" id="UP000253209"/>
    </source>
</evidence>
<dbReference type="NCBIfam" id="TIGR00641">
    <property type="entry name" value="acid_CoA_mut_N"/>
    <property type="match status" value="1"/>
</dbReference>
<evidence type="ECO:0000256" key="1">
    <source>
        <dbReference type="ARBA" id="ARBA00023235"/>
    </source>
</evidence>
<dbReference type="Proteomes" id="UP000253209">
    <property type="component" value="Unassembled WGS sequence"/>
</dbReference>
<dbReference type="InterPro" id="IPR006098">
    <property type="entry name" value="MMCoA_mutase_a_cat"/>
</dbReference>
<dbReference type="Gene3D" id="3.20.20.240">
    <property type="entry name" value="Methylmalonyl-CoA mutase"/>
    <property type="match status" value="1"/>
</dbReference>
<sequence length="515" mass="56874">MDIKKFTTSSGIEIKEVYTTAPQMNELPGEFPYTRGIQKNMYRGKPWTMRQYAGFSTAEESNRRYHYLLSQGTMGLSVAFDLPTQIGYDSDHELAEGEVGKVGVAIDSLQDMEILFEGIQLKDITTSMTINATASILLAMYIALAKKQGANLSHISGTIQNDILKEYAARGTYIYPPTPSMRLITDVFEYCSKEVPKWNTISISGYHIREAGSTAVQELAFTLANGKTYLKAAIDKGLDINVFAKRLSFFFNCHNNFFEEIAKFRAARRMWANITSELGATDPGAQKLRFHTQTGGSTLTAQQPMNNIVRVTSQALAAVLGGTQSLHTNGYDEALSLPTEAAAKVALRTQQIIAYESGVTDTVDPLAGSFFVESLTNEIEAAAYAYINKIDAMGGSVKAIEQDYIQQEIAASAYEYQNQIESGEKVIVGVNRFAQTEEVATNVFRVDDSIRAMQIEKIARLKSTRNQAEVSVALEQLKEAARGKDNLMPYILTAVEKYATLGEIANTMRAVFGEY</sequence>
<keyword evidence="1" id="KW-0413">Isomerase</keyword>
<name>A0A367GPN0_9SPHI</name>
<dbReference type="PANTHER" id="PTHR48101:SF1">
    <property type="entry name" value="METHYLMALONYL-COA MUTASE, LARGE SUBUNIT"/>
    <property type="match status" value="1"/>
</dbReference>
<proteinExistence type="predicted"/>
<dbReference type="Pfam" id="PF01642">
    <property type="entry name" value="MM_CoA_mutase"/>
    <property type="match status" value="1"/>
</dbReference>
<dbReference type="InterPro" id="IPR016176">
    <property type="entry name" value="Cbl-dep_enz_cat"/>
</dbReference>
<organism evidence="3 4">
    <name type="scientific">Mucilaginibacter hurinus</name>
    <dbReference type="NCBI Taxonomy" id="2201324"/>
    <lineage>
        <taxon>Bacteria</taxon>
        <taxon>Pseudomonadati</taxon>
        <taxon>Bacteroidota</taxon>
        <taxon>Sphingobacteriia</taxon>
        <taxon>Sphingobacteriales</taxon>
        <taxon>Sphingobacteriaceae</taxon>
        <taxon>Mucilaginibacter</taxon>
    </lineage>
</organism>
<evidence type="ECO:0000313" key="3">
    <source>
        <dbReference type="EMBL" id="RCH55035.1"/>
    </source>
</evidence>